<accession>A0AAW1NBI0</accession>
<organism evidence="1 2">
    <name type="scientific">Saponaria officinalis</name>
    <name type="common">Common soapwort</name>
    <name type="synonym">Lychnis saponaria</name>
    <dbReference type="NCBI Taxonomy" id="3572"/>
    <lineage>
        <taxon>Eukaryota</taxon>
        <taxon>Viridiplantae</taxon>
        <taxon>Streptophyta</taxon>
        <taxon>Embryophyta</taxon>
        <taxon>Tracheophyta</taxon>
        <taxon>Spermatophyta</taxon>
        <taxon>Magnoliopsida</taxon>
        <taxon>eudicotyledons</taxon>
        <taxon>Gunneridae</taxon>
        <taxon>Pentapetalae</taxon>
        <taxon>Caryophyllales</taxon>
        <taxon>Caryophyllaceae</taxon>
        <taxon>Caryophylleae</taxon>
        <taxon>Saponaria</taxon>
    </lineage>
</organism>
<sequence>MEEGTFDTLIPSRYISFTLPLNSIIISQNHYFHTENLQISVLDSPSLQLPINSPKIAAMLVPKFRENDWIFNTELGQLQLLFSFPEISRLILIGNAHDNDDNVGKLYKRSVELNPFRREELEKSLYPLLTVLLPNEIDKADDFHVPFLRYEDNVISSVILDKCIGTCVGEMLVEDVEIEGCSREFRRRLRFKRMPNLVQSEIYIVPRVTDEKSSDFFDFEKAEFCPNLEVLVHPYLAPMVVGLALVAVHIQERFESGVQPRGCCMGVGGGALLSFLSINLGFEVVGVEVDEVVLSVAEKYFGLETGQGIQLCVGDGIEILKKAACYDENYKSSRNLASNIRELDCCRTKFELFRSKFDVIMVDLDSSDSKMDISAPPLEFLQKDVLLAAKSCLFEHIILVLNVIPRNQTFYNLVIHALREVFDDLHELDVGNGENFVLIASKTSIDWNSGAPENVFMSKLKSVISEMYIDAIRKV</sequence>
<evidence type="ECO:0000313" key="1">
    <source>
        <dbReference type="EMBL" id="KAK9755125.1"/>
    </source>
</evidence>
<dbReference type="Gene3D" id="3.40.50.150">
    <property type="entry name" value="Vaccinia Virus protein VP39"/>
    <property type="match status" value="1"/>
</dbReference>
<dbReference type="EMBL" id="JBDFQZ010000001">
    <property type="protein sequence ID" value="KAK9755125.1"/>
    <property type="molecule type" value="Genomic_DNA"/>
</dbReference>
<dbReference type="SUPFAM" id="SSF53335">
    <property type="entry name" value="S-adenosyl-L-methionine-dependent methyltransferases"/>
    <property type="match status" value="1"/>
</dbReference>
<reference evidence="1" key="1">
    <citation type="submission" date="2024-03" db="EMBL/GenBank/DDBJ databases">
        <title>WGS assembly of Saponaria officinalis var. Norfolk2.</title>
        <authorList>
            <person name="Jenkins J."/>
            <person name="Shu S."/>
            <person name="Grimwood J."/>
            <person name="Barry K."/>
            <person name="Goodstein D."/>
            <person name="Schmutz J."/>
            <person name="Leebens-Mack J."/>
            <person name="Osbourn A."/>
        </authorList>
    </citation>
    <scope>NUCLEOTIDE SEQUENCE [LARGE SCALE GENOMIC DNA]</scope>
    <source>
        <strain evidence="1">JIC</strain>
    </source>
</reference>
<dbReference type="Proteomes" id="UP001443914">
    <property type="component" value="Unassembled WGS sequence"/>
</dbReference>
<proteinExistence type="predicted"/>
<dbReference type="InterPro" id="IPR029063">
    <property type="entry name" value="SAM-dependent_MTases_sf"/>
</dbReference>
<protein>
    <recommendedName>
        <fullName evidence="3">Methyltransferase-like protein 13</fullName>
    </recommendedName>
</protein>
<name>A0AAW1NBI0_SAPOF</name>
<evidence type="ECO:0008006" key="3">
    <source>
        <dbReference type="Google" id="ProtNLM"/>
    </source>
</evidence>
<keyword evidence="2" id="KW-1185">Reference proteome</keyword>
<gene>
    <name evidence="1" type="ORF">RND81_01G004100</name>
</gene>
<evidence type="ECO:0000313" key="2">
    <source>
        <dbReference type="Proteomes" id="UP001443914"/>
    </source>
</evidence>
<comment type="caution">
    <text evidence="1">The sequence shown here is derived from an EMBL/GenBank/DDBJ whole genome shotgun (WGS) entry which is preliminary data.</text>
</comment>
<dbReference type="AlphaFoldDB" id="A0AAW1NBI0"/>